<dbReference type="InterPro" id="IPR006530">
    <property type="entry name" value="YD"/>
</dbReference>
<dbReference type="InterPro" id="IPR050708">
    <property type="entry name" value="T6SS_VgrG/RHS"/>
</dbReference>
<keyword evidence="1" id="KW-0812">Transmembrane</keyword>
<keyword evidence="3" id="KW-1185">Reference proteome</keyword>
<dbReference type="EMBL" id="CP036432">
    <property type="protein sequence ID" value="QDV81344.1"/>
    <property type="molecule type" value="Genomic_DNA"/>
</dbReference>
<evidence type="ECO:0000256" key="1">
    <source>
        <dbReference type="SAM" id="Phobius"/>
    </source>
</evidence>
<protein>
    <submittedName>
        <fullName evidence="2">tRNA(Glu)-specific nuclease WapA</fullName>
        <ecNumber evidence="2">3.1.-.-</ecNumber>
    </submittedName>
</protein>
<evidence type="ECO:0000313" key="2">
    <source>
        <dbReference type="EMBL" id="QDV81344.1"/>
    </source>
</evidence>
<name>A0ABX5XH82_9BACT</name>
<dbReference type="Gene3D" id="2.180.10.10">
    <property type="entry name" value="RHS repeat-associated core"/>
    <property type="match status" value="1"/>
</dbReference>
<dbReference type="EC" id="3.1.-.-" evidence="2"/>
<keyword evidence="1" id="KW-1133">Transmembrane helix</keyword>
<gene>
    <name evidence="2" type="primary">wapA_1</name>
    <name evidence="2" type="ORF">TBK1r_02590</name>
</gene>
<dbReference type="InterPro" id="IPR022385">
    <property type="entry name" value="Rhs_assc_core"/>
</dbReference>
<reference evidence="2 3" key="1">
    <citation type="submission" date="2019-02" db="EMBL/GenBank/DDBJ databases">
        <title>Deep-cultivation of Planctomycetes and their phenomic and genomic characterization uncovers novel biology.</title>
        <authorList>
            <person name="Wiegand S."/>
            <person name="Jogler M."/>
            <person name="Boedeker C."/>
            <person name="Pinto D."/>
            <person name="Vollmers J."/>
            <person name="Rivas-Marin E."/>
            <person name="Kohn T."/>
            <person name="Peeters S.H."/>
            <person name="Heuer A."/>
            <person name="Rast P."/>
            <person name="Oberbeckmann S."/>
            <person name="Bunk B."/>
            <person name="Jeske O."/>
            <person name="Meyerdierks A."/>
            <person name="Storesund J.E."/>
            <person name="Kallscheuer N."/>
            <person name="Luecker S."/>
            <person name="Lage O.M."/>
            <person name="Pohl T."/>
            <person name="Merkel B.J."/>
            <person name="Hornburger P."/>
            <person name="Mueller R.-W."/>
            <person name="Bruemmer F."/>
            <person name="Labrenz M."/>
            <person name="Spormann A.M."/>
            <person name="Op den Camp H."/>
            <person name="Overmann J."/>
            <person name="Amann R."/>
            <person name="Jetten M.S.M."/>
            <person name="Mascher T."/>
            <person name="Medema M.H."/>
            <person name="Devos D.P."/>
            <person name="Kaster A.-K."/>
            <person name="Ovreas L."/>
            <person name="Rohde M."/>
            <person name="Galperin M.Y."/>
            <person name="Jogler C."/>
        </authorList>
    </citation>
    <scope>NUCLEOTIDE SEQUENCE [LARGE SCALE GENOMIC DNA]</scope>
    <source>
        <strain evidence="2 3">TBK1r</strain>
    </source>
</reference>
<dbReference type="PANTHER" id="PTHR32305">
    <property type="match status" value="1"/>
</dbReference>
<proteinExistence type="predicted"/>
<keyword evidence="1" id="KW-0472">Membrane</keyword>
<dbReference type="NCBIfam" id="TIGR01643">
    <property type="entry name" value="YD_repeat_2x"/>
    <property type="match status" value="1"/>
</dbReference>
<dbReference type="NCBIfam" id="TIGR03696">
    <property type="entry name" value="Rhs_assc_core"/>
    <property type="match status" value="1"/>
</dbReference>
<sequence>MEETWIDPDGTTVVNTINYEYDKIGNLLEVFDQYSHLTYTYDSLNRVTSFDNAGTPDAPNSVLTYTYDSVGNVLTVSDMIDGVAGAVTEYEYDGLNRVKTIKQSGSNVSEKLIDYVYNEIGQYDQVLRYSDLTRTNLVVGTDYEYDEINRLADLRHTDNADEVLAFFTYGHDAASRITEITDVNGLTEFAYDNRSQLIEADRADTDPRVDEFYQYDANGNRIASHLHGDGYETGPANRLLSDGTYNYEYDDEGNMVRRTNIESGEYRMFEWDHRNRLMKVEDFNTAETSINVAVMAYDAVDRRVRRMTDTDGSGPTAATTLHFVYDHSQVIADVGDADTSARYLYGPTIDSLEFTESSDGSFAALTDHLGSVSSLHKSGQSIEQSEYDSFGVTDNGVARVGYTGREFDDSIGLQFSRARYYEANNGRFLSNDPIGFAGDDVNLYRYVANSPLHFTDPTGNNFLFFSLVGLGLAGAAFYWSVETNQDSMSNAVQLGRDDMNGVTGQDLIDSAGNAVNSQRKQAIISQKTGEVTSQPTQVEVIPAWLKDLLEDRSPRNPSCE</sequence>
<dbReference type="Proteomes" id="UP000318081">
    <property type="component" value="Chromosome"/>
</dbReference>
<accession>A0ABX5XH82</accession>
<dbReference type="GO" id="GO:0016787">
    <property type="term" value="F:hydrolase activity"/>
    <property type="evidence" value="ECO:0007669"/>
    <property type="project" value="UniProtKB-KW"/>
</dbReference>
<keyword evidence="2" id="KW-0378">Hydrolase</keyword>
<organism evidence="2 3">
    <name type="scientific">Stieleria magnilauensis</name>
    <dbReference type="NCBI Taxonomy" id="2527963"/>
    <lineage>
        <taxon>Bacteria</taxon>
        <taxon>Pseudomonadati</taxon>
        <taxon>Planctomycetota</taxon>
        <taxon>Planctomycetia</taxon>
        <taxon>Pirellulales</taxon>
        <taxon>Pirellulaceae</taxon>
        <taxon>Stieleria</taxon>
    </lineage>
</organism>
<evidence type="ECO:0000313" key="3">
    <source>
        <dbReference type="Proteomes" id="UP000318081"/>
    </source>
</evidence>
<feature type="transmembrane region" description="Helical" evidence="1">
    <location>
        <begin position="462"/>
        <end position="481"/>
    </location>
</feature>
<dbReference type="PANTHER" id="PTHR32305:SF15">
    <property type="entry name" value="PROTEIN RHSA-RELATED"/>
    <property type="match status" value="1"/>
</dbReference>